<evidence type="ECO:0000313" key="3">
    <source>
        <dbReference type="Proteomes" id="UP000000600"/>
    </source>
</evidence>
<keyword evidence="1" id="KW-0175">Coiled coil</keyword>
<keyword evidence="3" id="KW-1185">Reference proteome</keyword>
<dbReference type="EMBL" id="CT868008">
    <property type="protein sequence ID" value="CAK60295.1"/>
    <property type="molecule type" value="Genomic_DNA"/>
</dbReference>
<gene>
    <name evidence="2" type="ORF">GSPATT00005043001</name>
</gene>
<dbReference type="InParanoid" id="A0BP28"/>
<dbReference type="GeneID" id="5013480"/>
<name>A0BP28_PARTE</name>
<evidence type="ECO:0000256" key="1">
    <source>
        <dbReference type="SAM" id="Coils"/>
    </source>
</evidence>
<dbReference type="AlphaFoldDB" id="A0BP28"/>
<sequence>MKQQNQKERYQNRMIRSIHKLKLYLIKFQELKNQKIQQEIKIKKLPGSSVVVGGRAGQPAQALQGGSDVINKSLVNQLQGGTGQPGSLGSKSLGQGDESQSTVQLSQYQNVLLAYLLIAAENERISEALRNTVQDYEQVLNDLRNAEGEISYLKKSISDLQTQINDLRLQLDEARRKAMNNDELEKLRRQLTEYENKLALLSMELQRQRTVSGSGVQGASQQFISQQNTFGYEDKQINFDQQYRSPRGSQRNVNINTNGEDESWRLKKIIEDQLCLIVLMSAELETLRSQDTSTQRLNQSGVQRSTIQTSQVQVGYGKSTIY</sequence>
<proteinExistence type="predicted"/>
<protein>
    <submittedName>
        <fullName evidence="2">Uncharacterized protein</fullName>
    </submittedName>
</protein>
<reference evidence="2 3" key="1">
    <citation type="journal article" date="2006" name="Nature">
        <title>Global trends of whole-genome duplications revealed by the ciliate Paramecium tetraurelia.</title>
        <authorList>
            <consortium name="Genoscope"/>
            <person name="Aury J.-M."/>
            <person name="Jaillon O."/>
            <person name="Duret L."/>
            <person name="Noel B."/>
            <person name="Jubin C."/>
            <person name="Porcel B.M."/>
            <person name="Segurens B."/>
            <person name="Daubin V."/>
            <person name="Anthouard V."/>
            <person name="Aiach N."/>
            <person name="Arnaiz O."/>
            <person name="Billaut A."/>
            <person name="Beisson J."/>
            <person name="Blanc I."/>
            <person name="Bouhouche K."/>
            <person name="Camara F."/>
            <person name="Duharcourt S."/>
            <person name="Guigo R."/>
            <person name="Gogendeau D."/>
            <person name="Katinka M."/>
            <person name="Keller A.-M."/>
            <person name="Kissmehl R."/>
            <person name="Klotz C."/>
            <person name="Koll F."/>
            <person name="Le Moue A."/>
            <person name="Lepere C."/>
            <person name="Malinsky S."/>
            <person name="Nowacki M."/>
            <person name="Nowak J.K."/>
            <person name="Plattner H."/>
            <person name="Poulain J."/>
            <person name="Ruiz F."/>
            <person name="Serrano V."/>
            <person name="Zagulski M."/>
            <person name="Dessen P."/>
            <person name="Betermier M."/>
            <person name="Weissenbach J."/>
            <person name="Scarpelli C."/>
            <person name="Schachter V."/>
            <person name="Sperling L."/>
            <person name="Meyer E."/>
            <person name="Cohen J."/>
            <person name="Wincker P."/>
        </authorList>
    </citation>
    <scope>NUCLEOTIDE SEQUENCE [LARGE SCALE GENOMIC DNA]</scope>
    <source>
        <strain evidence="2 3">Stock d4-2</strain>
    </source>
</reference>
<dbReference type="KEGG" id="ptm:GSPATT00005043001"/>
<dbReference type="HOGENOM" id="CLU_864514_0_0_1"/>
<feature type="coiled-coil region" evidence="1">
    <location>
        <begin position="126"/>
        <end position="211"/>
    </location>
</feature>
<evidence type="ECO:0000313" key="2">
    <source>
        <dbReference type="EMBL" id="CAK60295.1"/>
    </source>
</evidence>
<dbReference type="Proteomes" id="UP000000600">
    <property type="component" value="Unassembled WGS sequence"/>
</dbReference>
<organism evidence="2 3">
    <name type="scientific">Paramecium tetraurelia</name>
    <dbReference type="NCBI Taxonomy" id="5888"/>
    <lineage>
        <taxon>Eukaryota</taxon>
        <taxon>Sar</taxon>
        <taxon>Alveolata</taxon>
        <taxon>Ciliophora</taxon>
        <taxon>Intramacronucleata</taxon>
        <taxon>Oligohymenophorea</taxon>
        <taxon>Peniculida</taxon>
        <taxon>Parameciidae</taxon>
        <taxon>Paramecium</taxon>
    </lineage>
</organism>
<accession>A0BP28</accession>
<dbReference type="RefSeq" id="XP_001427693.1">
    <property type="nucleotide sequence ID" value="XM_001427656.2"/>
</dbReference>